<proteinExistence type="predicted"/>
<evidence type="ECO:0000256" key="1">
    <source>
        <dbReference type="SAM" id="SignalP"/>
    </source>
</evidence>
<accession>A0A7W6G6Z3</accession>
<feature type="chain" id="PRO_5030936199" evidence="1">
    <location>
        <begin position="23"/>
        <end position="176"/>
    </location>
</feature>
<gene>
    <name evidence="2" type="ORF">GGR38_003232</name>
</gene>
<dbReference type="AlphaFoldDB" id="A0A7W6G6Z3"/>
<dbReference type="EMBL" id="JACIDX010000012">
    <property type="protein sequence ID" value="MBB3956274.1"/>
    <property type="molecule type" value="Genomic_DNA"/>
</dbReference>
<protein>
    <submittedName>
        <fullName evidence="2">Uncharacterized protein</fullName>
    </submittedName>
</protein>
<sequence length="176" mass="18027">MARIFALAASALLVIAPGMARAAEPCLSPAEFSSLVGFALPGTIAGVAQRCGPTLPDGAFLRGPARGMIDRYASVKPTLWPGAKAAIGKMSAGAPTDISALLGQLPDPQQQQIVETMVTGMVAEKLPIARCPELDRLLAILSPLPPESTAEAIGLAIGLGSRAGQARFGKIVICTQ</sequence>
<evidence type="ECO:0000313" key="2">
    <source>
        <dbReference type="EMBL" id="MBB3956274.1"/>
    </source>
</evidence>
<organism evidence="2 3">
    <name type="scientific">Novosphingobium sediminicola</name>
    <dbReference type="NCBI Taxonomy" id="563162"/>
    <lineage>
        <taxon>Bacteria</taxon>
        <taxon>Pseudomonadati</taxon>
        <taxon>Pseudomonadota</taxon>
        <taxon>Alphaproteobacteria</taxon>
        <taxon>Sphingomonadales</taxon>
        <taxon>Sphingomonadaceae</taxon>
        <taxon>Novosphingobium</taxon>
    </lineage>
</organism>
<name>A0A7W6G6Z3_9SPHN</name>
<comment type="caution">
    <text evidence="2">The sequence shown here is derived from an EMBL/GenBank/DDBJ whole genome shotgun (WGS) entry which is preliminary data.</text>
</comment>
<dbReference type="Proteomes" id="UP000548867">
    <property type="component" value="Unassembled WGS sequence"/>
</dbReference>
<keyword evidence="3" id="KW-1185">Reference proteome</keyword>
<feature type="signal peptide" evidence="1">
    <location>
        <begin position="1"/>
        <end position="22"/>
    </location>
</feature>
<keyword evidence="1" id="KW-0732">Signal</keyword>
<evidence type="ECO:0000313" key="3">
    <source>
        <dbReference type="Proteomes" id="UP000548867"/>
    </source>
</evidence>
<dbReference type="RefSeq" id="WP_183627175.1">
    <property type="nucleotide sequence ID" value="NZ_JACIDX010000012.1"/>
</dbReference>
<reference evidence="2 3" key="1">
    <citation type="submission" date="2020-08" db="EMBL/GenBank/DDBJ databases">
        <title>Genomic Encyclopedia of Type Strains, Phase IV (KMG-IV): sequencing the most valuable type-strain genomes for metagenomic binning, comparative biology and taxonomic classification.</title>
        <authorList>
            <person name="Goeker M."/>
        </authorList>
    </citation>
    <scope>NUCLEOTIDE SEQUENCE [LARGE SCALE GENOMIC DNA]</scope>
    <source>
        <strain evidence="2 3">DSM 27057</strain>
    </source>
</reference>